<evidence type="ECO:0000259" key="7">
    <source>
        <dbReference type="Pfam" id="PF17917"/>
    </source>
</evidence>
<feature type="domain" description="Reverse transcriptase RNase H-like" evidence="7">
    <location>
        <begin position="12"/>
        <end position="104"/>
    </location>
</feature>
<evidence type="ECO:0000256" key="3">
    <source>
        <dbReference type="ARBA" id="ARBA00022722"/>
    </source>
</evidence>
<evidence type="ECO:0000256" key="1">
    <source>
        <dbReference type="ARBA" id="ARBA00022679"/>
    </source>
</evidence>
<dbReference type="CDD" id="cd09274">
    <property type="entry name" value="RNase_HI_RT_Ty3"/>
    <property type="match status" value="1"/>
</dbReference>
<dbReference type="SUPFAM" id="SSF56672">
    <property type="entry name" value="DNA/RNA polymerases"/>
    <property type="match status" value="1"/>
</dbReference>
<keyword evidence="5" id="KW-0378">Hydrolase</keyword>
<dbReference type="GO" id="GO:0004519">
    <property type="term" value="F:endonuclease activity"/>
    <property type="evidence" value="ECO:0007669"/>
    <property type="project" value="UniProtKB-KW"/>
</dbReference>
<evidence type="ECO:0000313" key="8">
    <source>
        <dbReference type="EMBL" id="CAK1584579.1"/>
    </source>
</evidence>
<dbReference type="Proteomes" id="UP001314205">
    <property type="component" value="Unassembled WGS sequence"/>
</dbReference>
<dbReference type="PANTHER" id="PTHR37984:SF5">
    <property type="entry name" value="PROTEIN NYNRIN-LIKE"/>
    <property type="match status" value="1"/>
</dbReference>
<keyword evidence="6" id="KW-0695">RNA-directed DNA polymerase</keyword>
<keyword evidence="2" id="KW-0548">Nucleotidyltransferase</keyword>
<evidence type="ECO:0000256" key="2">
    <source>
        <dbReference type="ARBA" id="ARBA00022695"/>
    </source>
</evidence>
<evidence type="ECO:0000256" key="5">
    <source>
        <dbReference type="ARBA" id="ARBA00022801"/>
    </source>
</evidence>
<dbReference type="GO" id="GO:0016787">
    <property type="term" value="F:hydrolase activity"/>
    <property type="evidence" value="ECO:0007669"/>
    <property type="project" value="UniProtKB-KW"/>
</dbReference>
<gene>
    <name evidence="8" type="ORF">PARMNEM_LOCUS5791</name>
</gene>
<keyword evidence="9" id="KW-1185">Reference proteome</keyword>
<comment type="caution">
    <text evidence="8">The sequence shown here is derived from an EMBL/GenBank/DDBJ whole genome shotgun (WGS) entry which is preliminary data.</text>
</comment>
<accession>A0AAV1KPS5</accession>
<evidence type="ECO:0000256" key="4">
    <source>
        <dbReference type="ARBA" id="ARBA00022759"/>
    </source>
</evidence>
<organism evidence="8 9">
    <name type="scientific">Parnassius mnemosyne</name>
    <name type="common">clouded apollo</name>
    <dbReference type="NCBI Taxonomy" id="213953"/>
    <lineage>
        <taxon>Eukaryota</taxon>
        <taxon>Metazoa</taxon>
        <taxon>Ecdysozoa</taxon>
        <taxon>Arthropoda</taxon>
        <taxon>Hexapoda</taxon>
        <taxon>Insecta</taxon>
        <taxon>Pterygota</taxon>
        <taxon>Neoptera</taxon>
        <taxon>Endopterygota</taxon>
        <taxon>Lepidoptera</taxon>
        <taxon>Glossata</taxon>
        <taxon>Ditrysia</taxon>
        <taxon>Papilionoidea</taxon>
        <taxon>Papilionidae</taxon>
        <taxon>Parnassiinae</taxon>
        <taxon>Parnassini</taxon>
        <taxon>Parnassius</taxon>
        <taxon>Driopa</taxon>
    </lineage>
</organism>
<dbReference type="Pfam" id="PF17917">
    <property type="entry name" value="RT_RNaseH"/>
    <property type="match status" value="1"/>
</dbReference>
<dbReference type="AlphaFoldDB" id="A0AAV1KPS5"/>
<dbReference type="PANTHER" id="PTHR37984">
    <property type="entry name" value="PROTEIN CBG26694"/>
    <property type="match status" value="1"/>
</dbReference>
<reference evidence="8 9" key="1">
    <citation type="submission" date="2023-11" db="EMBL/GenBank/DDBJ databases">
        <authorList>
            <person name="Hedman E."/>
            <person name="Englund M."/>
            <person name="Stromberg M."/>
            <person name="Nyberg Akerstrom W."/>
            <person name="Nylinder S."/>
            <person name="Jareborg N."/>
            <person name="Kallberg Y."/>
            <person name="Kronander E."/>
        </authorList>
    </citation>
    <scope>NUCLEOTIDE SEQUENCE [LARGE SCALE GENOMIC DNA]</scope>
</reference>
<keyword evidence="4" id="KW-0255">Endonuclease</keyword>
<evidence type="ECO:0000256" key="6">
    <source>
        <dbReference type="ARBA" id="ARBA00022918"/>
    </source>
</evidence>
<name>A0AAV1KPS5_9NEOP</name>
<keyword evidence="1" id="KW-0808">Transferase</keyword>
<dbReference type="GO" id="GO:0003964">
    <property type="term" value="F:RNA-directed DNA polymerase activity"/>
    <property type="evidence" value="ECO:0007669"/>
    <property type="project" value="UniProtKB-KW"/>
</dbReference>
<dbReference type="InterPro" id="IPR041373">
    <property type="entry name" value="RT_RNaseH"/>
</dbReference>
<dbReference type="InterPro" id="IPR050951">
    <property type="entry name" value="Retrovirus_Pol_polyprotein"/>
</dbReference>
<proteinExistence type="predicted"/>
<dbReference type="InterPro" id="IPR043502">
    <property type="entry name" value="DNA/RNA_pol_sf"/>
</dbReference>
<protein>
    <recommendedName>
        <fullName evidence="7">Reverse transcriptase RNase H-like domain-containing protein</fullName>
    </recommendedName>
</protein>
<keyword evidence="3" id="KW-0540">Nuclease</keyword>
<evidence type="ECO:0000313" key="9">
    <source>
        <dbReference type="Proteomes" id="UP001314205"/>
    </source>
</evidence>
<dbReference type="EMBL" id="CAVLGL010000068">
    <property type="protein sequence ID" value="CAK1584579.1"/>
    <property type="molecule type" value="Genomic_DNA"/>
</dbReference>
<dbReference type="FunFam" id="3.10.20.370:FF:000001">
    <property type="entry name" value="Retrovirus-related Pol polyprotein from transposon 17.6-like protein"/>
    <property type="match status" value="1"/>
</dbReference>
<sequence length="134" mass="15328">MLSNTILAHYSPDLPLTLATDASSTGVGVVLSHVMPDGAEHPIQFASQTLNSTQRKWVQIDKEANAIIFGVKRFFQYLYGRRFVLFTDYKPLFQIFSPTKALPHLSYTLMQHYAIFYKVFNMILSTRILTFSQC</sequence>